<protein>
    <submittedName>
        <fullName evidence="2">DinB family protein</fullName>
    </submittedName>
</protein>
<reference evidence="2" key="1">
    <citation type="submission" date="2021-04" db="EMBL/GenBank/DDBJ databases">
        <title>Phylogenetic analysis of Acidobacteriaceae.</title>
        <authorList>
            <person name="Qiu L."/>
            <person name="Zhang Q."/>
        </authorList>
    </citation>
    <scope>NUCLEOTIDE SEQUENCE</scope>
    <source>
        <strain evidence="2">DSM 25168</strain>
    </source>
</reference>
<keyword evidence="3" id="KW-1185">Reference proteome</keyword>
<dbReference type="RefSeq" id="WP_260791870.1">
    <property type="nucleotide sequence ID" value="NZ_CP093313.1"/>
</dbReference>
<dbReference type="SUPFAM" id="SSF109854">
    <property type="entry name" value="DinB/YfiT-like putative metalloenzymes"/>
    <property type="match status" value="1"/>
</dbReference>
<dbReference type="Proteomes" id="UP001059380">
    <property type="component" value="Chromosome"/>
</dbReference>
<sequence>MNSSPVSAPYTEPWLRGTHTDVPAVGRAVLHALELALDDIRKWTDGLTDTEVHAQPLGLSAVSFHIKHIARSTDRILTYAEGGQLTPDQLAAMKAEQAGAETLAELLAELESAFSSAETRVRTLAGGNYDELRGVGRKQLPTSMGGALIHVADHTQRHTGQVVTTAKLLRALRAEA</sequence>
<dbReference type="KEGG" id="orp:MOP44_19180"/>
<dbReference type="InterPro" id="IPR024775">
    <property type="entry name" value="DinB-like"/>
</dbReference>
<accession>A0A9J7BLM7</accession>
<organism evidence="2 3">
    <name type="scientific">Occallatibacter riparius</name>
    <dbReference type="NCBI Taxonomy" id="1002689"/>
    <lineage>
        <taxon>Bacteria</taxon>
        <taxon>Pseudomonadati</taxon>
        <taxon>Acidobacteriota</taxon>
        <taxon>Terriglobia</taxon>
        <taxon>Terriglobales</taxon>
        <taxon>Acidobacteriaceae</taxon>
        <taxon>Occallatibacter</taxon>
    </lineage>
</organism>
<evidence type="ECO:0000313" key="2">
    <source>
        <dbReference type="EMBL" id="UWZ82682.1"/>
    </source>
</evidence>
<dbReference type="Pfam" id="PF12867">
    <property type="entry name" value="DinB_2"/>
    <property type="match status" value="1"/>
</dbReference>
<proteinExistence type="predicted"/>
<dbReference type="AlphaFoldDB" id="A0A9J7BLM7"/>
<evidence type="ECO:0000259" key="1">
    <source>
        <dbReference type="Pfam" id="PF12867"/>
    </source>
</evidence>
<dbReference type="EMBL" id="CP093313">
    <property type="protein sequence ID" value="UWZ82682.1"/>
    <property type="molecule type" value="Genomic_DNA"/>
</dbReference>
<name>A0A9J7BLM7_9BACT</name>
<dbReference type="Gene3D" id="1.20.120.450">
    <property type="entry name" value="dinb family like domain"/>
    <property type="match status" value="1"/>
</dbReference>
<gene>
    <name evidence="2" type="ORF">MOP44_19180</name>
</gene>
<feature type="domain" description="DinB-like" evidence="1">
    <location>
        <begin position="32"/>
        <end position="162"/>
    </location>
</feature>
<evidence type="ECO:0000313" key="3">
    <source>
        <dbReference type="Proteomes" id="UP001059380"/>
    </source>
</evidence>
<dbReference type="InterPro" id="IPR034660">
    <property type="entry name" value="DinB/YfiT-like"/>
</dbReference>